<dbReference type="SUPFAM" id="SSF52058">
    <property type="entry name" value="L domain-like"/>
    <property type="match status" value="1"/>
</dbReference>
<dbReference type="Pfam" id="PF23286">
    <property type="entry name" value="LRR_13"/>
    <property type="match status" value="1"/>
</dbReference>
<name>A0AAP0S8T2_LIQFO</name>
<protein>
    <recommendedName>
        <fullName evidence="5">Rhodanese domain-containing protein</fullName>
    </recommendedName>
</protein>
<dbReference type="Pfam" id="PF20160">
    <property type="entry name" value="C-JID"/>
    <property type="match status" value="1"/>
</dbReference>
<evidence type="ECO:0000256" key="4">
    <source>
        <dbReference type="SAM" id="MobiDB-lite"/>
    </source>
</evidence>
<dbReference type="InterPro" id="IPR044974">
    <property type="entry name" value="Disease_R_plants"/>
</dbReference>
<reference evidence="6 7" key="1">
    <citation type="journal article" date="2024" name="Plant J.">
        <title>Genome sequences and population genomics reveal climatic adaptation and genomic divergence between two closely related sweetgum species.</title>
        <authorList>
            <person name="Xu W.Q."/>
            <person name="Ren C.Q."/>
            <person name="Zhang X.Y."/>
            <person name="Comes H.P."/>
            <person name="Liu X.H."/>
            <person name="Li Y.G."/>
            <person name="Kettle C.J."/>
            <person name="Jalonen R."/>
            <person name="Gaisberger H."/>
            <person name="Ma Y.Z."/>
            <person name="Qiu Y.X."/>
        </authorList>
    </citation>
    <scope>NUCLEOTIDE SEQUENCE [LARGE SCALE GENOMIC DNA]</scope>
    <source>
        <strain evidence="6">Hangzhou</strain>
    </source>
</reference>
<evidence type="ECO:0000256" key="3">
    <source>
        <dbReference type="ARBA" id="ARBA00022821"/>
    </source>
</evidence>
<evidence type="ECO:0000256" key="2">
    <source>
        <dbReference type="ARBA" id="ARBA00022737"/>
    </source>
</evidence>
<keyword evidence="7" id="KW-1185">Reference proteome</keyword>
<dbReference type="InterPro" id="IPR001763">
    <property type="entry name" value="Rhodanese-like_dom"/>
</dbReference>
<dbReference type="PROSITE" id="PS50206">
    <property type="entry name" value="RHODANESE_3"/>
    <property type="match status" value="1"/>
</dbReference>
<evidence type="ECO:0000313" key="6">
    <source>
        <dbReference type="EMBL" id="KAK9289606.1"/>
    </source>
</evidence>
<sequence>MEKLRLLQLNYVHHIEGHDNLFKDLRWLCWHGFPLKFIPNNFHLENVVAIDMRYSNLRQVWKEIKFLGKLKFLNLSHSQYLTKSPDFLHLPNLEKLILKGCTNLVEVHPSIGQLDQLVLMNMRGCKHLKNLPRSICQLKSLEILNLCGCSKIEKLPEDLGEMEALIELLADGTAIRQVPSSIVRLKNLRTLSLCGCKGSPSSSLASVFRSWVSTRKGLDAISPLLPASLLGLSSLTELSLQDCNLSDEAIPKDLGSLSSLTDLDLRGNNFCSLPASIRNLPKLQWLILNHCTRLQSLPELPTSLKYLHASGCISLKSLSNLSEFQSTADLILDNCYELVEIPGFANSHTIEEIRMAGCNNLANTFKESLLQHSVISQVEFRSTLVFPGNKIPKWFSHQWTGPSSSFRQPTILGQRKIVKGIALCALYESNTNIVEPGIDSYYFDMNRNEIFITMCPRPATYATSQIPISPQDHIWSTRICLDNASLLYDGEEVKIEVEIEGGELTVKKFGVRLLYDDAESSTQSDSGQLVLCNSASNQNAIVGDDDDQDVFQDQAGSKGFKRGRDDDDDDDDDDEARSSHSCNVQSTDSIKYLQSTTSVSPKHCYCGCQVRGPTCARFADYLVEKDTGIKNILVLERGFNGWEASGISSQTFGGRIWH</sequence>
<dbReference type="PANTHER" id="PTHR11017">
    <property type="entry name" value="LEUCINE-RICH REPEAT-CONTAINING PROTEIN"/>
    <property type="match status" value="1"/>
</dbReference>
<keyword evidence="3" id="KW-0611">Plant defense</keyword>
<dbReference type="GO" id="GO:0006952">
    <property type="term" value="P:defense response"/>
    <property type="evidence" value="ECO:0007669"/>
    <property type="project" value="InterPro"/>
</dbReference>
<dbReference type="Proteomes" id="UP001415857">
    <property type="component" value="Unassembled WGS sequence"/>
</dbReference>
<feature type="region of interest" description="Disordered" evidence="4">
    <location>
        <begin position="541"/>
        <end position="581"/>
    </location>
</feature>
<dbReference type="PANTHER" id="PTHR11017:SF271">
    <property type="entry name" value="DISEASE RESISTANCE PROTEIN (TIR-NBS-LRR CLASS) FAMILY"/>
    <property type="match status" value="1"/>
</dbReference>
<dbReference type="Gene3D" id="3.40.250.10">
    <property type="entry name" value="Rhodanese-like domain"/>
    <property type="match status" value="1"/>
</dbReference>
<dbReference type="InterPro" id="IPR032675">
    <property type="entry name" value="LRR_dom_sf"/>
</dbReference>
<dbReference type="InterPro" id="IPR036873">
    <property type="entry name" value="Rhodanese-like_dom_sf"/>
</dbReference>
<keyword evidence="2" id="KW-0677">Repeat</keyword>
<evidence type="ECO:0000256" key="1">
    <source>
        <dbReference type="ARBA" id="ARBA00022614"/>
    </source>
</evidence>
<keyword evidence="1" id="KW-0433">Leucine-rich repeat</keyword>
<dbReference type="InterPro" id="IPR045344">
    <property type="entry name" value="C-JID"/>
</dbReference>
<gene>
    <name evidence="6" type="ORF">L1049_007763</name>
</gene>
<feature type="compositionally biased region" description="Acidic residues" evidence="4">
    <location>
        <begin position="566"/>
        <end position="575"/>
    </location>
</feature>
<evidence type="ECO:0000313" key="7">
    <source>
        <dbReference type="Proteomes" id="UP001415857"/>
    </source>
</evidence>
<accession>A0AAP0S8T2</accession>
<comment type="caution">
    <text evidence="6">The sequence shown here is derived from an EMBL/GenBank/DDBJ whole genome shotgun (WGS) entry which is preliminary data.</text>
</comment>
<proteinExistence type="predicted"/>
<dbReference type="AlphaFoldDB" id="A0AAP0S8T2"/>
<evidence type="ECO:0000259" key="5">
    <source>
        <dbReference type="PROSITE" id="PS50206"/>
    </source>
</evidence>
<feature type="domain" description="Rhodanese" evidence="5">
    <location>
        <begin position="604"/>
        <end position="651"/>
    </location>
</feature>
<organism evidence="6 7">
    <name type="scientific">Liquidambar formosana</name>
    <name type="common">Formosan gum</name>
    <dbReference type="NCBI Taxonomy" id="63359"/>
    <lineage>
        <taxon>Eukaryota</taxon>
        <taxon>Viridiplantae</taxon>
        <taxon>Streptophyta</taxon>
        <taxon>Embryophyta</taxon>
        <taxon>Tracheophyta</taxon>
        <taxon>Spermatophyta</taxon>
        <taxon>Magnoliopsida</taxon>
        <taxon>eudicotyledons</taxon>
        <taxon>Gunneridae</taxon>
        <taxon>Pentapetalae</taxon>
        <taxon>Saxifragales</taxon>
        <taxon>Altingiaceae</taxon>
        <taxon>Liquidambar</taxon>
    </lineage>
</organism>
<dbReference type="EMBL" id="JBBPBK010000002">
    <property type="protein sequence ID" value="KAK9289606.1"/>
    <property type="molecule type" value="Genomic_DNA"/>
</dbReference>
<dbReference type="Gene3D" id="3.80.10.10">
    <property type="entry name" value="Ribonuclease Inhibitor"/>
    <property type="match status" value="2"/>
</dbReference>
<dbReference type="InterPro" id="IPR058546">
    <property type="entry name" value="RPS4B/Roq1-like_LRR"/>
</dbReference>